<evidence type="ECO:0000313" key="2">
    <source>
        <dbReference type="EMBL" id="AUX25991.1"/>
    </source>
</evidence>
<proteinExistence type="predicted"/>
<dbReference type="RefSeq" id="WP_129353283.1">
    <property type="nucleotide sequence ID" value="NZ_CP012670.1"/>
</dbReference>
<sequence>MGLAELIEQRRFVGREFLVWLWFESELFEGRFSLDAVGACELWLEGQITLVQEKEQSRLKGAAPSSAPEAHEALRQGKLPSQARVRITRGELEYAFLFNADAFALSGVRIPSVVKDAVDEQFYERMFLIEELETLFSALYGEFLALRLSASWETAVVPFIRAWVRGEPVDEAAYQKIRAKLAPVRGAARSRTTPPPSAGAPERAARGVA</sequence>
<dbReference type="EMBL" id="CP012670">
    <property type="protein sequence ID" value="AUX25991.1"/>
    <property type="molecule type" value="Genomic_DNA"/>
</dbReference>
<dbReference type="Proteomes" id="UP000295781">
    <property type="component" value="Chromosome"/>
</dbReference>
<name>A0A4P2Q9Q7_SORCE</name>
<dbReference type="OrthoDB" id="5470789at2"/>
<evidence type="ECO:0000256" key="1">
    <source>
        <dbReference type="SAM" id="MobiDB-lite"/>
    </source>
</evidence>
<gene>
    <name evidence="2" type="ORF">SOCEGT47_065440</name>
</gene>
<accession>A0A4P2Q9Q7</accession>
<feature type="region of interest" description="Disordered" evidence="1">
    <location>
        <begin position="184"/>
        <end position="209"/>
    </location>
</feature>
<evidence type="ECO:0000313" key="3">
    <source>
        <dbReference type="Proteomes" id="UP000295781"/>
    </source>
</evidence>
<organism evidence="2 3">
    <name type="scientific">Sorangium cellulosum</name>
    <name type="common">Polyangium cellulosum</name>
    <dbReference type="NCBI Taxonomy" id="56"/>
    <lineage>
        <taxon>Bacteria</taxon>
        <taxon>Pseudomonadati</taxon>
        <taxon>Myxococcota</taxon>
        <taxon>Polyangia</taxon>
        <taxon>Polyangiales</taxon>
        <taxon>Polyangiaceae</taxon>
        <taxon>Sorangium</taxon>
    </lineage>
</organism>
<protein>
    <submittedName>
        <fullName evidence="2">Uncharacterized protein</fullName>
    </submittedName>
</protein>
<dbReference type="AlphaFoldDB" id="A0A4P2Q9Q7"/>
<reference evidence="2 3" key="1">
    <citation type="submission" date="2015-09" db="EMBL/GenBank/DDBJ databases">
        <title>Sorangium comparison.</title>
        <authorList>
            <person name="Zaburannyi N."/>
            <person name="Bunk B."/>
            <person name="Overmann J."/>
            <person name="Mueller R."/>
        </authorList>
    </citation>
    <scope>NUCLEOTIDE SEQUENCE [LARGE SCALE GENOMIC DNA]</scope>
    <source>
        <strain evidence="2 3">So ceGT47</strain>
    </source>
</reference>